<evidence type="ECO:0000259" key="2">
    <source>
        <dbReference type="Pfam" id="PF00589"/>
    </source>
</evidence>
<dbReference type="AlphaFoldDB" id="A0A4R0JDI8"/>
<dbReference type="EMBL" id="SJKB01000046">
    <property type="protein sequence ID" value="TCC44389.1"/>
    <property type="molecule type" value="Genomic_DNA"/>
</dbReference>
<dbReference type="GO" id="GO:0015074">
    <property type="term" value="P:DNA integration"/>
    <property type="evidence" value="ECO:0007669"/>
    <property type="project" value="InterPro"/>
</dbReference>
<keyword evidence="1" id="KW-0233">DNA recombination</keyword>
<evidence type="ECO:0000313" key="4">
    <source>
        <dbReference type="Proteomes" id="UP000291144"/>
    </source>
</evidence>
<dbReference type="GO" id="GO:0006310">
    <property type="term" value="P:DNA recombination"/>
    <property type="evidence" value="ECO:0007669"/>
    <property type="project" value="UniProtKB-KW"/>
</dbReference>
<evidence type="ECO:0000256" key="1">
    <source>
        <dbReference type="ARBA" id="ARBA00023172"/>
    </source>
</evidence>
<dbReference type="SUPFAM" id="SSF56349">
    <property type="entry name" value="DNA breaking-rejoining enzymes"/>
    <property type="match status" value="1"/>
</dbReference>
<dbReference type="GO" id="GO:0003677">
    <property type="term" value="F:DNA binding"/>
    <property type="evidence" value="ECO:0007669"/>
    <property type="project" value="InterPro"/>
</dbReference>
<evidence type="ECO:0000313" key="3">
    <source>
        <dbReference type="EMBL" id="TCC44389.1"/>
    </source>
</evidence>
<keyword evidence="4" id="KW-1185">Reference proteome</keyword>
<dbReference type="InterPro" id="IPR013762">
    <property type="entry name" value="Integrase-like_cat_sf"/>
</dbReference>
<comment type="caution">
    <text evidence="3">The sequence shown here is derived from an EMBL/GenBank/DDBJ whole genome shotgun (WGS) entry which is preliminary data.</text>
</comment>
<feature type="domain" description="Tyr recombinase" evidence="2">
    <location>
        <begin position="48"/>
        <end position="92"/>
    </location>
</feature>
<organism evidence="3 4">
    <name type="scientific">Kribbella pittospori</name>
    <dbReference type="NCBI Taxonomy" id="722689"/>
    <lineage>
        <taxon>Bacteria</taxon>
        <taxon>Bacillati</taxon>
        <taxon>Actinomycetota</taxon>
        <taxon>Actinomycetes</taxon>
        <taxon>Propionibacteriales</taxon>
        <taxon>Kribbellaceae</taxon>
        <taxon>Kribbella</taxon>
    </lineage>
</organism>
<protein>
    <recommendedName>
        <fullName evidence="2">Tyr recombinase domain-containing protein</fullName>
    </recommendedName>
</protein>
<dbReference type="InterPro" id="IPR011010">
    <property type="entry name" value="DNA_brk_join_enz"/>
</dbReference>
<proteinExistence type="predicted"/>
<gene>
    <name evidence="3" type="ORF">E0H73_45535</name>
</gene>
<dbReference type="InterPro" id="IPR002104">
    <property type="entry name" value="Integrase_catalytic"/>
</dbReference>
<sequence>MENGRVRVDAEEVERILDTYSTPAGRRSEVIEIAAEAAAPVAADAMAWITSHAFRKTTATILDDAGHSARQIADQLGHARPSLTQDVYMARKAKNPGAADALKTIADDL</sequence>
<name>A0A4R0JDI8_9ACTN</name>
<dbReference type="Gene3D" id="1.10.443.10">
    <property type="entry name" value="Intergrase catalytic core"/>
    <property type="match status" value="1"/>
</dbReference>
<dbReference type="Pfam" id="PF00589">
    <property type="entry name" value="Phage_integrase"/>
    <property type="match status" value="1"/>
</dbReference>
<dbReference type="OrthoDB" id="4326943at2"/>
<reference evidence="3 4" key="1">
    <citation type="submission" date="2019-02" db="EMBL/GenBank/DDBJ databases">
        <title>Kribbella capetownensis sp. nov. and Kribbella speibonae sp. nov., isolated from soil.</title>
        <authorList>
            <person name="Curtis S.M."/>
            <person name="Norton I."/>
            <person name="Everest G.J."/>
            <person name="Meyers P.R."/>
        </authorList>
    </citation>
    <scope>NUCLEOTIDE SEQUENCE [LARGE SCALE GENOMIC DNA]</scope>
    <source>
        <strain evidence="3 4">NRRL B-24813</strain>
    </source>
</reference>
<dbReference type="Proteomes" id="UP000291144">
    <property type="component" value="Unassembled WGS sequence"/>
</dbReference>
<accession>A0A4R0JDI8</accession>